<name>A0A2I2KYW4_9ACTN</name>
<evidence type="ECO:0000256" key="1">
    <source>
        <dbReference type="SAM" id="MobiDB-lite"/>
    </source>
</evidence>
<feature type="compositionally biased region" description="Basic residues" evidence="1">
    <location>
        <begin position="46"/>
        <end position="59"/>
    </location>
</feature>
<dbReference type="AlphaFoldDB" id="A0A2I2KYW4"/>
<feature type="region of interest" description="Disordered" evidence="1">
    <location>
        <begin position="114"/>
        <end position="134"/>
    </location>
</feature>
<feature type="compositionally biased region" description="Low complexity" evidence="1">
    <location>
        <begin position="170"/>
        <end position="180"/>
    </location>
</feature>
<evidence type="ECO:0008006" key="4">
    <source>
        <dbReference type="Google" id="ProtNLM"/>
    </source>
</evidence>
<dbReference type="EMBL" id="FZMO01000501">
    <property type="protein sequence ID" value="SNQ50846.1"/>
    <property type="molecule type" value="Genomic_DNA"/>
</dbReference>
<gene>
    <name evidence="2" type="ORF">FRACA_550001</name>
</gene>
<dbReference type="Proteomes" id="UP000234331">
    <property type="component" value="Unassembled WGS sequence"/>
</dbReference>
<protein>
    <recommendedName>
        <fullName evidence="4">Transposase</fullName>
    </recommendedName>
</protein>
<evidence type="ECO:0000313" key="2">
    <source>
        <dbReference type="EMBL" id="SNQ50846.1"/>
    </source>
</evidence>
<reference evidence="2 3" key="1">
    <citation type="submission" date="2017-06" db="EMBL/GenBank/DDBJ databases">
        <authorList>
            <person name="Kim H.J."/>
            <person name="Triplett B.A."/>
        </authorList>
    </citation>
    <scope>NUCLEOTIDE SEQUENCE [LARGE SCALE GENOMIC DNA]</scope>
    <source>
        <strain evidence="2">FRACA_ARgP5</strain>
    </source>
</reference>
<proteinExistence type="predicted"/>
<keyword evidence="3" id="KW-1185">Reference proteome</keyword>
<feature type="region of interest" description="Disordered" evidence="1">
    <location>
        <begin position="10"/>
        <end position="63"/>
    </location>
</feature>
<feature type="compositionally biased region" description="Basic and acidic residues" evidence="1">
    <location>
        <begin position="114"/>
        <end position="127"/>
    </location>
</feature>
<feature type="compositionally biased region" description="Polar residues" evidence="1">
    <location>
        <begin position="186"/>
        <end position="197"/>
    </location>
</feature>
<sequence length="197" mass="20971">MLRPHVLRACAAPWPRRAHGPPCPRPVRSRPERRSGPASSPGRGGSRPRRPACRSHLRPARVIPAARRAPASALGLTAGTGDHVPVVGVGSGSSMVGTSRSSSTVLVAIRDCGRDQARGHGPTDRDRKGRGRRRHTRLCLAQVAAGAARRDKRVRVEHDYGELKEGLGLGPLRRPIVRRLAPPQSPAATGSPRSQGS</sequence>
<evidence type="ECO:0000313" key="3">
    <source>
        <dbReference type="Proteomes" id="UP000234331"/>
    </source>
</evidence>
<feature type="region of interest" description="Disordered" evidence="1">
    <location>
        <begin position="165"/>
        <end position="197"/>
    </location>
</feature>
<organism evidence="2 3">
    <name type="scientific">Frankia canadensis</name>
    <dbReference type="NCBI Taxonomy" id="1836972"/>
    <lineage>
        <taxon>Bacteria</taxon>
        <taxon>Bacillati</taxon>
        <taxon>Actinomycetota</taxon>
        <taxon>Actinomycetes</taxon>
        <taxon>Frankiales</taxon>
        <taxon>Frankiaceae</taxon>
        <taxon>Frankia</taxon>
    </lineage>
</organism>
<accession>A0A2I2KYW4</accession>